<evidence type="ECO:0000256" key="3">
    <source>
        <dbReference type="ARBA" id="ARBA00022723"/>
    </source>
</evidence>
<dbReference type="GO" id="GO:0008270">
    <property type="term" value="F:zinc ion binding"/>
    <property type="evidence" value="ECO:0007669"/>
    <property type="project" value="UniProtKB-KW"/>
</dbReference>
<gene>
    <name evidence="18" type="ORF">UV02_C0021G0012</name>
</gene>
<dbReference type="Pfam" id="PF17755">
    <property type="entry name" value="UvrA_DNA-bind"/>
    <property type="match status" value="1"/>
</dbReference>
<evidence type="ECO:0000256" key="6">
    <source>
        <dbReference type="ARBA" id="ARBA00022763"/>
    </source>
</evidence>
<evidence type="ECO:0000256" key="11">
    <source>
        <dbReference type="ARBA" id="ARBA00022881"/>
    </source>
</evidence>
<dbReference type="GO" id="GO:0006289">
    <property type="term" value="P:nucleotide-excision repair"/>
    <property type="evidence" value="ECO:0007669"/>
    <property type="project" value="InterPro"/>
</dbReference>
<evidence type="ECO:0000259" key="17">
    <source>
        <dbReference type="PROSITE" id="PS50893"/>
    </source>
</evidence>
<dbReference type="InterPro" id="IPR013815">
    <property type="entry name" value="ATP_grasp_subdomain_1"/>
</dbReference>
<proteinExistence type="inferred from homology"/>
<evidence type="ECO:0000256" key="8">
    <source>
        <dbReference type="ARBA" id="ARBA00022771"/>
    </source>
</evidence>
<evidence type="ECO:0000256" key="2">
    <source>
        <dbReference type="ARBA" id="ARBA00022490"/>
    </source>
</evidence>
<dbReference type="PATRIC" id="fig|1618677.3.peg.422"/>
<keyword evidence="4" id="KW-0677">Repeat</keyword>
<evidence type="ECO:0000256" key="16">
    <source>
        <dbReference type="ARBA" id="ARBA00042156"/>
    </source>
</evidence>
<dbReference type="InterPro" id="IPR041102">
    <property type="entry name" value="UvrA_inter"/>
</dbReference>
<dbReference type="GO" id="GO:0005524">
    <property type="term" value="F:ATP binding"/>
    <property type="evidence" value="ECO:0007669"/>
    <property type="project" value="UniProtKB-KW"/>
</dbReference>
<dbReference type="CDD" id="cd03271">
    <property type="entry name" value="ABC_UvrA_II"/>
    <property type="match status" value="1"/>
</dbReference>
<name>A0A0G0YZM5_9BACT</name>
<evidence type="ECO:0000256" key="4">
    <source>
        <dbReference type="ARBA" id="ARBA00022737"/>
    </source>
</evidence>
<evidence type="ECO:0000256" key="14">
    <source>
        <dbReference type="ARBA" id="ARBA00038000"/>
    </source>
</evidence>
<comment type="caution">
    <text evidence="18">The sequence shown here is derived from an EMBL/GenBank/DDBJ whole genome shotgun (WGS) entry which is preliminary data.</text>
</comment>
<keyword evidence="5" id="KW-0547">Nucleotide-binding</keyword>
<dbReference type="InterPro" id="IPR041552">
    <property type="entry name" value="UvrA_DNA-bd"/>
</dbReference>
<dbReference type="GO" id="GO:0016887">
    <property type="term" value="F:ATP hydrolysis activity"/>
    <property type="evidence" value="ECO:0007669"/>
    <property type="project" value="InterPro"/>
</dbReference>
<dbReference type="Gene3D" id="1.20.1580.10">
    <property type="entry name" value="ABC transporter ATPase like domain"/>
    <property type="match status" value="2"/>
</dbReference>
<feature type="domain" description="ABC transporter" evidence="17">
    <location>
        <begin position="299"/>
        <end position="580"/>
    </location>
</feature>
<dbReference type="PANTHER" id="PTHR43152">
    <property type="entry name" value="UVRABC SYSTEM PROTEIN A"/>
    <property type="match status" value="1"/>
</dbReference>
<keyword evidence="6" id="KW-0227">DNA damage</keyword>
<sequence>MVKMIKVRGARAHNLKNIDVDIPKDKLVVITGLSGSGKSSLAFDTLYVEGQRLYVESLSAYAKQLLGLKDRADVDKIEGLSPAIAIDQRPATNNPRSTVGTMTEIYDYLRVLFARVGVPHCSICGEAINKRTKEQLKEQIWRLHKEESVFLLAPVVINKKGSPKHILEKMRDAKYGQVRLDGYFCSIEEALQTEGDKNKKHFIEIVIGGFGSEEKKERDGNLFYKSLDRAFDLGNGTIAVYATEKEQTYVYSNSLTCPKCNVGLASLEPNIFSFNSPLGACIECGGLGVKLEVDLDLVIPNKNLSLVEGAVRAWSRMSGNIYENQMSNIVDLARRHGFSIETPVKSFEENHLKAVFYGDKSEGRGGYEGIANVLLRKYKETESEYVRGEIEKYMSVKKCGECHGKRLKSDVLNVLIGDKSISDLAQINLKGIVDFFKRAKFTKREEKIALPLIKEISRQLQVLLDIGLDYLTLDRSAATLSGGEAAKIRLATQITSKLTGVLYVLDEPSIGLHERDNNKLIKILRDLRDLGNTVVVVEHDATIIKAADWVVDMGPGAGKHGGEVVAAGRAADISRQKKSLTGDYLAGRKTIPMPNQRRSGNGKRLEIKGAQEFNLKNIDVAMPLGKMICVTGVSGSGKSTLVEDILSRGLAKHFYQTKDAIGKHQEIKGLEFINKAVTINQLPIGRTPRSNAATYTGVFTNIRELFAEQPEARIKGLDQGYFSFNVRGGRCEACQGDGTTRVEMNFWPDLYLECEECHGRRYNSEALEVYWRGKNIADVLEMTAEDALEFFNELPLIKAKLKVLNEVGLGYLRLGQPAPTLSGGEAQRVKLATELSRRDTGKTVYILDEPTIGLHFEDVRKLLNILNKLVDKGNTVIVVEHNMEMIKCADYVIDLGPAGGDKGGEIVAVGTPEEVAKVKRSYTGQFLKGVLQNAKTQKAPARLASESVAGRQ</sequence>
<dbReference type="Gene3D" id="3.40.50.300">
    <property type="entry name" value="P-loop containing nucleotide triphosphate hydrolases"/>
    <property type="match status" value="2"/>
</dbReference>
<dbReference type="GO" id="GO:0003677">
    <property type="term" value="F:DNA binding"/>
    <property type="evidence" value="ECO:0007669"/>
    <property type="project" value="UniProtKB-KW"/>
</dbReference>
<evidence type="ECO:0000256" key="7">
    <source>
        <dbReference type="ARBA" id="ARBA00022769"/>
    </source>
</evidence>
<dbReference type="PANTHER" id="PTHR43152:SF3">
    <property type="entry name" value="UVRABC SYSTEM PROTEIN A"/>
    <property type="match status" value="1"/>
</dbReference>
<feature type="domain" description="ABC transporter" evidence="17">
    <location>
        <begin position="591"/>
        <end position="928"/>
    </location>
</feature>
<keyword evidence="7" id="KW-0228">DNA excision</keyword>
<keyword evidence="3" id="KW-0479">Metal-binding</keyword>
<keyword evidence="13" id="KW-0234">DNA repair</keyword>
<organism evidence="18 19">
    <name type="scientific">Candidatus Kuenenbacteria bacterium GW2011_GWA2_42_15</name>
    <dbReference type="NCBI Taxonomy" id="1618677"/>
    <lineage>
        <taxon>Bacteria</taxon>
        <taxon>Candidatus Kueneniibacteriota</taxon>
    </lineage>
</organism>
<dbReference type="NCBIfam" id="NF001503">
    <property type="entry name" value="PRK00349.1"/>
    <property type="match status" value="1"/>
</dbReference>
<dbReference type="GO" id="GO:0004518">
    <property type="term" value="F:nuclease activity"/>
    <property type="evidence" value="ECO:0007669"/>
    <property type="project" value="UniProtKB-KW"/>
</dbReference>
<evidence type="ECO:0000256" key="9">
    <source>
        <dbReference type="ARBA" id="ARBA00022833"/>
    </source>
</evidence>
<dbReference type="GO" id="GO:0005737">
    <property type="term" value="C:cytoplasm"/>
    <property type="evidence" value="ECO:0007669"/>
    <property type="project" value="UniProtKB-SubCell"/>
</dbReference>
<comment type="subcellular location">
    <subcellularLocation>
        <location evidence="1">Cytoplasm</location>
    </subcellularLocation>
</comment>
<dbReference type="Gene3D" id="3.30.1490.20">
    <property type="entry name" value="ATP-grasp fold, A domain"/>
    <property type="match status" value="1"/>
</dbReference>
<dbReference type="InterPro" id="IPR017871">
    <property type="entry name" value="ABC_transporter-like_CS"/>
</dbReference>
<evidence type="ECO:0000256" key="5">
    <source>
        <dbReference type="ARBA" id="ARBA00022741"/>
    </source>
</evidence>
<comment type="similarity">
    <text evidence="14">Belongs to the ABC transporter superfamily. UvrA family.</text>
</comment>
<keyword evidence="11" id="KW-0267">Excision nuclease</keyword>
<dbReference type="Gene3D" id="1.10.8.280">
    <property type="entry name" value="ABC transporter ATPase domain-like"/>
    <property type="match status" value="1"/>
</dbReference>
<dbReference type="EMBL" id="LCCW01000021">
    <property type="protein sequence ID" value="KKS42022.1"/>
    <property type="molecule type" value="Genomic_DNA"/>
</dbReference>
<evidence type="ECO:0000256" key="1">
    <source>
        <dbReference type="ARBA" id="ARBA00004496"/>
    </source>
</evidence>
<evidence type="ECO:0000256" key="12">
    <source>
        <dbReference type="ARBA" id="ARBA00023125"/>
    </source>
</evidence>
<keyword evidence="8" id="KW-0863">Zinc-finger</keyword>
<dbReference type="AlphaFoldDB" id="A0A0G0YZM5"/>
<evidence type="ECO:0000256" key="15">
    <source>
        <dbReference type="ARBA" id="ARBA00039316"/>
    </source>
</evidence>
<keyword evidence="2" id="KW-0963">Cytoplasm</keyword>
<dbReference type="InterPro" id="IPR004602">
    <property type="entry name" value="UvrA"/>
</dbReference>
<accession>A0A0G0YZM5</accession>
<dbReference type="Proteomes" id="UP000034516">
    <property type="component" value="Unassembled WGS sequence"/>
</dbReference>
<reference evidence="18 19" key="1">
    <citation type="journal article" date="2015" name="Nature">
        <title>rRNA introns, odd ribosomes, and small enigmatic genomes across a large radiation of phyla.</title>
        <authorList>
            <person name="Brown C.T."/>
            <person name="Hug L.A."/>
            <person name="Thomas B.C."/>
            <person name="Sharon I."/>
            <person name="Castelle C.J."/>
            <person name="Singh A."/>
            <person name="Wilkins M.J."/>
            <person name="Williams K.H."/>
            <person name="Banfield J.F."/>
        </authorList>
    </citation>
    <scope>NUCLEOTIDE SEQUENCE [LARGE SCALE GENOMIC DNA]</scope>
</reference>
<evidence type="ECO:0000256" key="10">
    <source>
        <dbReference type="ARBA" id="ARBA00022840"/>
    </source>
</evidence>
<dbReference type="GO" id="GO:0009380">
    <property type="term" value="C:excinuclease repair complex"/>
    <property type="evidence" value="ECO:0007669"/>
    <property type="project" value="InterPro"/>
</dbReference>
<evidence type="ECO:0000313" key="18">
    <source>
        <dbReference type="EMBL" id="KKS42022.1"/>
    </source>
</evidence>
<dbReference type="Pfam" id="PF17760">
    <property type="entry name" value="UvrA_inter"/>
    <property type="match status" value="1"/>
</dbReference>
<keyword evidence="9" id="KW-0862">Zinc</keyword>
<dbReference type="PROSITE" id="PS00211">
    <property type="entry name" value="ABC_TRANSPORTER_1"/>
    <property type="match status" value="2"/>
</dbReference>
<keyword evidence="12" id="KW-0238">DNA-binding</keyword>
<evidence type="ECO:0000256" key="13">
    <source>
        <dbReference type="ARBA" id="ARBA00023204"/>
    </source>
</evidence>
<evidence type="ECO:0000313" key="19">
    <source>
        <dbReference type="Proteomes" id="UP000034516"/>
    </source>
</evidence>
<dbReference type="NCBIfam" id="TIGR00630">
    <property type="entry name" value="uvra"/>
    <property type="match status" value="1"/>
</dbReference>
<dbReference type="InterPro" id="IPR027417">
    <property type="entry name" value="P-loop_NTPase"/>
</dbReference>
<dbReference type="SUPFAM" id="SSF52540">
    <property type="entry name" value="P-loop containing nucleoside triphosphate hydrolases"/>
    <property type="match status" value="2"/>
</dbReference>
<dbReference type="PROSITE" id="PS50893">
    <property type="entry name" value="ABC_TRANSPORTER_2"/>
    <property type="match status" value="2"/>
</dbReference>
<protein>
    <recommendedName>
        <fullName evidence="15">UvrABC system protein A</fullName>
    </recommendedName>
    <alternativeName>
        <fullName evidence="16">Excinuclease ABC subunit A</fullName>
    </alternativeName>
</protein>
<keyword evidence="10" id="KW-0067">ATP-binding</keyword>
<dbReference type="InterPro" id="IPR003439">
    <property type="entry name" value="ABC_transporter-like_ATP-bd"/>
</dbReference>